<dbReference type="EMBL" id="MPVP01000012">
    <property type="protein sequence ID" value="OMD38506.1"/>
    <property type="molecule type" value="Genomic_DNA"/>
</dbReference>
<evidence type="ECO:0000256" key="1">
    <source>
        <dbReference type="SAM" id="SignalP"/>
    </source>
</evidence>
<dbReference type="Proteomes" id="UP000187158">
    <property type="component" value="Unassembled WGS sequence"/>
</dbReference>
<evidence type="ECO:0000313" key="2">
    <source>
        <dbReference type="EMBL" id="OMD38506.1"/>
    </source>
</evidence>
<keyword evidence="3" id="KW-1185">Reference proteome</keyword>
<comment type="caution">
    <text evidence="2">The sequence shown here is derived from an EMBL/GenBank/DDBJ whole genome shotgun (WGS) entry which is preliminary data.</text>
</comment>
<feature type="chain" id="PRO_5046247070" evidence="1">
    <location>
        <begin position="25"/>
        <end position="110"/>
    </location>
</feature>
<evidence type="ECO:0000313" key="3">
    <source>
        <dbReference type="Proteomes" id="UP000187158"/>
    </source>
</evidence>
<sequence>MKKKILAGLLTVATCFSLGSTSFASSTSTVPNSSPSANEVVAAGEYYQAILNLKVGDTMWVTGYDFWYIHTDGSIEVRQDGLITALSPGASTVAADFGNGNTMYYIVLVK</sequence>
<dbReference type="RefSeq" id="WP_076217997.1">
    <property type="nucleotide sequence ID" value="NZ_MPTJ01000013.1"/>
</dbReference>
<proteinExistence type="predicted"/>
<name>A0ABX3GVL6_9BACL</name>
<keyword evidence="1" id="KW-0732">Signal</keyword>
<feature type="signal peptide" evidence="1">
    <location>
        <begin position="1"/>
        <end position="24"/>
    </location>
</feature>
<organism evidence="2 3">
    <name type="scientific">Paenibacillus odorifer</name>
    <dbReference type="NCBI Taxonomy" id="189426"/>
    <lineage>
        <taxon>Bacteria</taxon>
        <taxon>Bacillati</taxon>
        <taxon>Bacillota</taxon>
        <taxon>Bacilli</taxon>
        <taxon>Bacillales</taxon>
        <taxon>Paenibacillaceae</taxon>
        <taxon>Paenibacillus</taxon>
    </lineage>
</organism>
<accession>A0ABX3GVL6</accession>
<reference evidence="2 3" key="1">
    <citation type="submission" date="2016-11" db="EMBL/GenBank/DDBJ databases">
        <title>Paenibacillus species isolates.</title>
        <authorList>
            <person name="Beno S.M."/>
        </authorList>
    </citation>
    <scope>NUCLEOTIDE SEQUENCE [LARGE SCALE GENOMIC DNA]</scope>
    <source>
        <strain evidence="2 3">FSL H7-0433</strain>
    </source>
</reference>
<protein>
    <submittedName>
        <fullName evidence="2">Uncharacterized protein</fullName>
    </submittedName>
</protein>
<gene>
    <name evidence="2" type="ORF">BSO21_04085</name>
</gene>